<evidence type="ECO:0000313" key="4">
    <source>
        <dbReference type="EMBL" id="KAK2965837.1"/>
    </source>
</evidence>
<dbReference type="Proteomes" id="UP001187471">
    <property type="component" value="Unassembled WGS sequence"/>
</dbReference>
<dbReference type="PRINTS" id="PR00301">
    <property type="entry name" value="HEATSHOCK70"/>
</dbReference>
<comment type="caution">
    <text evidence="4">The sequence shown here is derived from an EMBL/GenBank/DDBJ whole genome shotgun (WGS) entry which is preliminary data.</text>
</comment>
<evidence type="ECO:0000256" key="2">
    <source>
        <dbReference type="ARBA" id="ARBA00022741"/>
    </source>
</evidence>
<organism evidence="4 5">
    <name type="scientific">Escallonia rubra</name>
    <dbReference type="NCBI Taxonomy" id="112253"/>
    <lineage>
        <taxon>Eukaryota</taxon>
        <taxon>Viridiplantae</taxon>
        <taxon>Streptophyta</taxon>
        <taxon>Embryophyta</taxon>
        <taxon>Tracheophyta</taxon>
        <taxon>Spermatophyta</taxon>
        <taxon>Magnoliopsida</taxon>
        <taxon>eudicotyledons</taxon>
        <taxon>Gunneridae</taxon>
        <taxon>Pentapetalae</taxon>
        <taxon>asterids</taxon>
        <taxon>campanulids</taxon>
        <taxon>Escalloniales</taxon>
        <taxon>Escalloniaceae</taxon>
        <taxon>Escallonia</taxon>
    </lineage>
</organism>
<evidence type="ECO:0000313" key="5">
    <source>
        <dbReference type="Proteomes" id="UP001187471"/>
    </source>
</evidence>
<dbReference type="InterPro" id="IPR013126">
    <property type="entry name" value="Hsp_70_fam"/>
</dbReference>
<dbReference type="EMBL" id="JAVXUO010003177">
    <property type="protein sequence ID" value="KAK2965837.1"/>
    <property type="molecule type" value="Genomic_DNA"/>
</dbReference>
<dbReference type="Gene3D" id="3.30.420.40">
    <property type="match status" value="1"/>
</dbReference>
<dbReference type="InterPro" id="IPR043129">
    <property type="entry name" value="ATPase_NBD"/>
</dbReference>
<keyword evidence="2" id="KW-0547">Nucleotide-binding</keyword>
<proteinExistence type="inferred from homology"/>
<gene>
    <name evidence="4" type="ORF">RJ640_003557</name>
</gene>
<sequence length="232" mass="26333">MARRTLLWGVRSSSVSCLRRHSCLPRWRHDCRHNKVIQGDVWEALNKHLLGLREAHLIDLQPIIRSLLQPFFLSISIKEVADALVSSLLHLFYHLPLCLFQSLLQSLNLSKVICFLLAQLFSTMGDFLCLLNGIPLLLSLLGCHLPRHPKTRQHFRPARPFLEELRLKRIAVSDESLEFIATFGAGKGEGPAIGIDLSTTYSCFGVWKHNRVEIIANDQGNRTTPSYVAFND</sequence>
<protein>
    <recommendedName>
        <fullName evidence="6">Heat shock protein 70</fullName>
    </recommendedName>
</protein>
<dbReference type="PANTHER" id="PTHR19375">
    <property type="entry name" value="HEAT SHOCK PROTEIN 70KDA"/>
    <property type="match status" value="1"/>
</dbReference>
<dbReference type="GO" id="GO:0140662">
    <property type="term" value="F:ATP-dependent protein folding chaperone"/>
    <property type="evidence" value="ECO:0007669"/>
    <property type="project" value="InterPro"/>
</dbReference>
<evidence type="ECO:0008006" key="6">
    <source>
        <dbReference type="Google" id="ProtNLM"/>
    </source>
</evidence>
<name>A0AA88U8J5_9ASTE</name>
<dbReference type="FunFam" id="3.30.420.40:FF:000028">
    <property type="entry name" value="heat shock 70 kDa protein-like"/>
    <property type="match status" value="1"/>
</dbReference>
<comment type="similarity">
    <text evidence="1">Belongs to the heat shock protein 70 family.</text>
</comment>
<evidence type="ECO:0000256" key="1">
    <source>
        <dbReference type="ARBA" id="ARBA00007381"/>
    </source>
</evidence>
<evidence type="ECO:0000256" key="3">
    <source>
        <dbReference type="ARBA" id="ARBA00022840"/>
    </source>
</evidence>
<dbReference type="AlphaFoldDB" id="A0AA88U8J5"/>
<accession>A0AA88U8J5</accession>
<dbReference type="GO" id="GO:0005524">
    <property type="term" value="F:ATP binding"/>
    <property type="evidence" value="ECO:0007669"/>
    <property type="project" value="UniProtKB-KW"/>
</dbReference>
<keyword evidence="3" id="KW-0067">ATP-binding</keyword>
<keyword evidence="5" id="KW-1185">Reference proteome</keyword>
<dbReference type="Pfam" id="PF00012">
    <property type="entry name" value="HSP70"/>
    <property type="match status" value="1"/>
</dbReference>
<reference evidence="4" key="1">
    <citation type="submission" date="2022-12" db="EMBL/GenBank/DDBJ databases">
        <title>Draft genome assemblies for two species of Escallonia (Escalloniales).</title>
        <authorList>
            <person name="Chanderbali A."/>
            <person name="Dervinis C."/>
            <person name="Anghel I."/>
            <person name="Soltis D."/>
            <person name="Soltis P."/>
            <person name="Zapata F."/>
        </authorList>
    </citation>
    <scope>NUCLEOTIDE SEQUENCE</scope>
    <source>
        <strain evidence="4">UCBG92.1500</strain>
        <tissue evidence="4">Leaf</tissue>
    </source>
</reference>
<dbReference type="SUPFAM" id="SSF53067">
    <property type="entry name" value="Actin-like ATPase domain"/>
    <property type="match status" value="1"/>
</dbReference>